<keyword evidence="5" id="KW-1185">Reference proteome</keyword>
<organism evidence="2 4">
    <name type="scientific">Flavobacterium tructae</name>
    <dbReference type="NCBI Taxonomy" id="1114873"/>
    <lineage>
        <taxon>Bacteria</taxon>
        <taxon>Pseudomonadati</taxon>
        <taxon>Bacteroidota</taxon>
        <taxon>Flavobacteriia</taxon>
        <taxon>Flavobacteriales</taxon>
        <taxon>Flavobacteriaceae</taxon>
        <taxon>Flavobacterium</taxon>
    </lineage>
</organism>
<dbReference type="Gene3D" id="3.40.50.300">
    <property type="entry name" value="P-loop containing nucleotide triphosphate hydrolases"/>
    <property type="match status" value="1"/>
</dbReference>
<dbReference type="EMBL" id="MUHG01000026">
    <property type="protein sequence ID" value="OXB17115.1"/>
    <property type="molecule type" value="Genomic_DNA"/>
</dbReference>
<dbReference type="InterPro" id="IPR027417">
    <property type="entry name" value="P-loop_NTPase"/>
</dbReference>
<dbReference type="STRING" id="1278819.BHE19_08480"/>
<dbReference type="Proteomes" id="UP000180252">
    <property type="component" value="Unassembled WGS sequence"/>
</dbReference>
<dbReference type="AlphaFoldDB" id="A0A1S1J8F5"/>
<proteinExistence type="predicted"/>
<evidence type="ECO:0000313" key="4">
    <source>
        <dbReference type="Proteomes" id="UP000180252"/>
    </source>
</evidence>
<evidence type="ECO:0000259" key="1">
    <source>
        <dbReference type="Pfam" id="PF05729"/>
    </source>
</evidence>
<reference evidence="3 5" key="3">
    <citation type="submission" date="2016-11" db="EMBL/GenBank/DDBJ databases">
        <title>Whole genomes of Flavobacteriaceae.</title>
        <authorList>
            <person name="Stine C."/>
            <person name="Li C."/>
            <person name="Tadesse D."/>
        </authorList>
    </citation>
    <scope>NUCLEOTIDE SEQUENCE [LARGE SCALE GENOMIC DNA]</scope>
    <source>
        <strain evidence="3 5">ATCC BAA-2541</strain>
    </source>
</reference>
<reference evidence="4" key="1">
    <citation type="submission" date="2016-09" db="EMBL/GenBank/DDBJ databases">
        <authorList>
            <person name="Chen S."/>
            <person name="Walker E."/>
        </authorList>
    </citation>
    <scope>NUCLEOTIDE SEQUENCE [LARGE SCALE GENOMIC DNA]</scope>
    <source>
        <strain evidence="4">MSU</strain>
    </source>
</reference>
<dbReference type="EMBL" id="MIKE01000022">
    <property type="protein sequence ID" value="OHT45854.1"/>
    <property type="molecule type" value="Genomic_DNA"/>
</dbReference>
<dbReference type="InterPro" id="IPR007111">
    <property type="entry name" value="NACHT_NTPase"/>
</dbReference>
<name>A0A1S1J8F5_9FLAO</name>
<dbReference type="SUPFAM" id="SSF52540">
    <property type="entry name" value="P-loop containing nucleoside triphosphate hydrolases"/>
    <property type="match status" value="1"/>
</dbReference>
<comment type="caution">
    <text evidence="2">The sequence shown here is derived from an EMBL/GenBank/DDBJ whole genome shotgun (WGS) entry which is preliminary data.</text>
</comment>
<evidence type="ECO:0000313" key="2">
    <source>
        <dbReference type="EMBL" id="OHT45854.1"/>
    </source>
</evidence>
<feature type="domain" description="NACHT" evidence="1">
    <location>
        <begin position="268"/>
        <end position="413"/>
    </location>
</feature>
<reference evidence="2" key="2">
    <citation type="submission" date="2016-09" db="EMBL/GenBank/DDBJ databases">
        <authorList>
            <person name="Capua I."/>
            <person name="De Benedictis P."/>
            <person name="Joannis T."/>
            <person name="Lombin L.H."/>
            <person name="Cattoli G."/>
        </authorList>
    </citation>
    <scope>NUCLEOTIDE SEQUENCE [LARGE SCALE GENOMIC DNA]</scope>
    <source>
        <strain evidence="2">MSU</strain>
    </source>
</reference>
<evidence type="ECO:0000313" key="5">
    <source>
        <dbReference type="Proteomes" id="UP000198319"/>
    </source>
</evidence>
<dbReference type="Pfam" id="PF05729">
    <property type="entry name" value="NACHT"/>
    <property type="match status" value="1"/>
</dbReference>
<dbReference type="RefSeq" id="WP_070907096.1">
    <property type="nucleotide sequence ID" value="NZ_MIKE01000022.1"/>
</dbReference>
<dbReference type="Proteomes" id="UP000198319">
    <property type="component" value="Unassembled WGS sequence"/>
</dbReference>
<gene>
    <name evidence="3" type="ORF">B0A71_17770</name>
    <name evidence="2" type="ORF">BHE19_08480</name>
</gene>
<dbReference type="OrthoDB" id="1488560at2"/>
<protein>
    <recommendedName>
        <fullName evidence="1">NACHT domain-containing protein</fullName>
    </recommendedName>
</protein>
<sequence>MEINWNEIKKEILVEIKDIMRTDTDIKINEVLDLFIEVLKFPLEDIELSGIESRIPNAIQKILIEPLSRVDKNTFFTDVAKIEPYLRKILFITNKQLFDQIKLEKKGLGAIISALGLNPNRVDYSSTSLTPSQSTHFSIHLIKAYNLRNLEGHNCTEWTNTKLYDELRSVLVIFLYATYRKYNELKIAINPFDVTSYLKDEIKKIKILQSRFVHIEGKEEINEIALYAKEMMEDIEENEEEENEVTEDIIAREGTIDILRNSINEKKMIILGDVGMGKSTTLLYLHLKDAEAALNDKNKSVPIYLELKNLTDKDILVTKIKAKLGLDDDLAVDLLRRGKLNISLDGLNEIENKIKANIFKQISNLINDYPNNFYLITSRPQHYNREFDNQIGNFKIPVFLLQKMKDNQIEDFLTRNGKPVKSYILNEINNNDRLKKIIQTPLMLIMLIAVVIKEGKIPSEKGKIIRSFMHSLYDREQRQIIDFDKELFHLLLCYLGFQSRDLTGSNSGIERDEYILPLLEQRKEQLGIQVNLIDFLRKAIDLNILVNDNNLYSFSHELYQEYYAAEYLHQLMKS</sequence>
<evidence type="ECO:0000313" key="3">
    <source>
        <dbReference type="EMBL" id="OXB17115.1"/>
    </source>
</evidence>
<accession>A0A1S1J8F5</accession>